<organism evidence="2 3">
    <name type="scientific">Durusdinium trenchii</name>
    <dbReference type="NCBI Taxonomy" id="1381693"/>
    <lineage>
        <taxon>Eukaryota</taxon>
        <taxon>Sar</taxon>
        <taxon>Alveolata</taxon>
        <taxon>Dinophyceae</taxon>
        <taxon>Suessiales</taxon>
        <taxon>Symbiodiniaceae</taxon>
        <taxon>Durusdinium</taxon>
    </lineage>
</organism>
<proteinExistence type="predicted"/>
<comment type="caution">
    <text evidence="2">The sequence shown here is derived from an EMBL/GenBank/DDBJ whole genome shotgun (WGS) entry which is preliminary data.</text>
</comment>
<protein>
    <submittedName>
        <fullName evidence="2">Uncharacterized protein</fullName>
    </submittedName>
</protein>
<gene>
    <name evidence="2" type="ORF">CCMP2556_LOCUS22118</name>
</gene>
<evidence type="ECO:0000313" key="3">
    <source>
        <dbReference type="Proteomes" id="UP001642484"/>
    </source>
</evidence>
<feature type="region of interest" description="Disordered" evidence="1">
    <location>
        <begin position="34"/>
        <end position="60"/>
    </location>
</feature>
<dbReference type="Proteomes" id="UP001642484">
    <property type="component" value="Unassembled WGS sequence"/>
</dbReference>
<evidence type="ECO:0000313" key="2">
    <source>
        <dbReference type="EMBL" id="CAK9041220.1"/>
    </source>
</evidence>
<feature type="compositionally biased region" description="Basic and acidic residues" evidence="1">
    <location>
        <begin position="38"/>
        <end position="56"/>
    </location>
</feature>
<reference evidence="2 3" key="1">
    <citation type="submission" date="2024-02" db="EMBL/GenBank/DDBJ databases">
        <authorList>
            <person name="Chen Y."/>
            <person name="Shah S."/>
            <person name="Dougan E. K."/>
            <person name="Thang M."/>
            <person name="Chan C."/>
        </authorList>
    </citation>
    <scope>NUCLEOTIDE SEQUENCE [LARGE SCALE GENOMIC DNA]</scope>
</reference>
<keyword evidence="3" id="KW-1185">Reference proteome</keyword>
<dbReference type="EMBL" id="CAXAMN010013570">
    <property type="protein sequence ID" value="CAK9041220.1"/>
    <property type="molecule type" value="Genomic_DNA"/>
</dbReference>
<accession>A0ABP0LPZ5</accession>
<sequence>MAKIWRRERLALGPRDCQNLGEIVVFDHSDVEAADPFDPPKEEARKEAQAAAHGEEGSFEAKAAARLAEALQDGQAGRTLGEALAASFLKVWGNTPESAQRLRALAGLFGDLLWPLFVSLRLGRAFLLTH</sequence>
<evidence type="ECO:0000256" key="1">
    <source>
        <dbReference type="SAM" id="MobiDB-lite"/>
    </source>
</evidence>
<name>A0ABP0LPZ5_9DINO</name>